<reference evidence="1" key="1">
    <citation type="submission" date="2020-05" db="EMBL/GenBank/DDBJ databases">
        <title>Large-scale comparative analyses of tick genomes elucidate their genetic diversity and vector capacities.</title>
        <authorList>
            <person name="Jia N."/>
            <person name="Wang J."/>
            <person name="Shi W."/>
            <person name="Du L."/>
            <person name="Sun Y."/>
            <person name="Zhan W."/>
            <person name="Jiang J."/>
            <person name="Wang Q."/>
            <person name="Zhang B."/>
            <person name="Ji P."/>
            <person name="Sakyi L.B."/>
            <person name="Cui X."/>
            <person name="Yuan T."/>
            <person name="Jiang B."/>
            <person name="Yang W."/>
            <person name="Lam T.T.-Y."/>
            <person name="Chang Q."/>
            <person name="Ding S."/>
            <person name="Wang X."/>
            <person name="Zhu J."/>
            <person name="Ruan X."/>
            <person name="Zhao L."/>
            <person name="Wei J."/>
            <person name="Que T."/>
            <person name="Du C."/>
            <person name="Cheng J."/>
            <person name="Dai P."/>
            <person name="Han X."/>
            <person name="Huang E."/>
            <person name="Gao Y."/>
            <person name="Liu J."/>
            <person name="Shao H."/>
            <person name="Ye R."/>
            <person name="Li L."/>
            <person name="Wei W."/>
            <person name="Wang X."/>
            <person name="Wang C."/>
            <person name="Yang T."/>
            <person name="Huo Q."/>
            <person name="Li W."/>
            <person name="Guo W."/>
            <person name="Chen H."/>
            <person name="Zhou L."/>
            <person name="Ni X."/>
            <person name="Tian J."/>
            <person name="Zhou Y."/>
            <person name="Sheng Y."/>
            <person name="Liu T."/>
            <person name="Pan Y."/>
            <person name="Xia L."/>
            <person name="Li J."/>
            <person name="Zhao F."/>
            <person name="Cao W."/>
        </authorList>
    </citation>
    <scope>NUCLEOTIDE SEQUENCE</scope>
    <source>
        <strain evidence="1">Dsil-2018</strain>
    </source>
</reference>
<sequence>MFCGSPTQNGTVLTRGTIFAAGLTCVASERAATDTVDYVQLYQPCDNVIYSLGSTCGDVGSKAGLKAIAALGDDKTKYVGFDYDGSQDVTCYANIGRIDGWQNNGYAALSIVLADDFSDVADVAAKVQLPDKSVKHRTKYGVAVFNLDYYYLDQYPQCPPLNLSAFKLPRPDQQDAILGSSTILITVFVLVLTMCLTVFLAIVFTTESGAEVTEGTIISMSLPPLNFPENKPPRVAQDDAHDVTHVDTNGNDGGNDDASLYAGLTCVTSERAAADTVDYVQLYQPCDNVIYRIGSACQNAGPKPGLKAIAALGDDKTKYVGFDYDGSQDITCYADLGRIDGWQNNGYAVLSVVLADDFSDVADVSGKVKIAFDAIKGTSDMDKPKIVGIEINPVDADVTKENAKKLRDLLNG</sequence>
<keyword evidence="2" id="KW-1185">Reference proteome</keyword>
<dbReference type="EMBL" id="CM023479">
    <property type="protein sequence ID" value="KAH7974418.1"/>
    <property type="molecule type" value="Genomic_DNA"/>
</dbReference>
<gene>
    <name evidence="1" type="ORF">HPB49_015265</name>
</gene>
<evidence type="ECO:0000313" key="1">
    <source>
        <dbReference type="EMBL" id="KAH7974418.1"/>
    </source>
</evidence>
<proteinExistence type="predicted"/>
<name>A0ACB8DPP7_DERSI</name>
<organism evidence="1 2">
    <name type="scientific">Dermacentor silvarum</name>
    <name type="common">Tick</name>
    <dbReference type="NCBI Taxonomy" id="543639"/>
    <lineage>
        <taxon>Eukaryota</taxon>
        <taxon>Metazoa</taxon>
        <taxon>Ecdysozoa</taxon>
        <taxon>Arthropoda</taxon>
        <taxon>Chelicerata</taxon>
        <taxon>Arachnida</taxon>
        <taxon>Acari</taxon>
        <taxon>Parasitiformes</taxon>
        <taxon>Ixodida</taxon>
        <taxon>Ixodoidea</taxon>
        <taxon>Ixodidae</taxon>
        <taxon>Rhipicephalinae</taxon>
        <taxon>Dermacentor</taxon>
    </lineage>
</organism>
<evidence type="ECO:0000313" key="2">
    <source>
        <dbReference type="Proteomes" id="UP000821865"/>
    </source>
</evidence>
<accession>A0ACB8DPP7</accession>
<comment type="caution">
    <text evidence="1">The sequence shown here is derived from an EMBL/GenBank/DDBJ whole genome shotgun (WGS) entry which is preliminary data.</text>
</comment>
<dbReference type="Proteomes" id="UP000821865">
    <property type="component" value="Chromosome 10"/>
</dbReference>
<protein>
    <submittedName>
        <fullName evidence="1">Uncharacterized protein</fullName>
    </submittedName>
</protein>